<feature type="repeat" description="PPR" evidence="2">
    <location>
        <begin position="79"/>
        <end position="109"/>
    </location>
</feature>
<evidence type="ECO:0000313" key="3">
    <source>
        <dbReference type="EMBL" id="AYM00756.1"/>
    </source>
</evidence>
<dbReference type="InterPro" id="IPR011990">
    <property type="entry name" value="TPR-like_helical_dom_sf"/>
</dbReference>
<evidence type="ECO:0000256" key="2">
    <source>
        <dbReference type="PROSITE-ProRule" id="PRU00708"/>
    </source>
</evidence>
<feature type="repeat" description="PPR" evidence="2">
    <location>
        <begin position="110"/>
        <end position="144"/>
    </location>
</feature>
<dbReference type="SUPFAM" id="SSF48452">
    <property type="entry name" value="TPR-like"/>
    <property type="match status" value="1"/>
</dbReference>
<proteinExistence type="evidence at transcript level"/>
<dbReference type="InterPro" id="IPR046848">
    <property type="entry name" value="E_motif"/>
</dbReference>
<dbReference type="InterPro" id="IPR002885">
    <property type="entry name" value="PPR_rpt"/>
</dbReference>
<feature type="repeat" description="PPR" evidence="2">
    <location>
        <begin position="410"/>
        <end position="445"/>
    </location>
</feature>
<dbReference type="Gene3D" id="1.25.40.10">
    <property type="entry name" value="Tetratricopeptide repeat domain"/>
    <property type="match status" value="3"/>
</dbReference>
<keyword evidence="1" id="KW-0677">Repeat</keyword>
<organism evidence="3">
    <name type="scientific">Salvia miltiorrhiza</name>
    <name type="common">Chinese sage</name>
    <dbReference type="NCBI Taxonomy" id="226208"/>
    <lineage>
        <taxon>Eukaryota</taxon>
        <taxon>Viridiplantae</taxon>
        <taxon>Streptophyta</taxon>
        <taxon>Embryophyta</taxon>
        <taxon>Tracheophyta</taxon>
        <taxon>Spermatophyta</taxon>
        <taxon>Magnoliopsida</taxon>
        <taxon>eudicotyledons</taxon>
        <taxon>Gunneridae</taxon>
        <taxon>Pentapetalae</taxon>
        <taxon>asterids</taxon>
        <taxon>lamiids</taxon>
        <taxon>Lamiales</taxon>
        <taxon>Lamiaceae</taxon>
        <taxon>Nepetoideae</taxon>
        <taxon>Mentheae</taxon>
        <taxon>Salviinae</taxon>
        <taxon>Salvia</taxon>
        <taxon>Salvia incertae sedis</taxon>
    </lineage>
</organism>
<dbReference type="PROSITE" id="PS51375">
    <property type="entry name" value="PPR"/>
    <property type="match status" value="6"/>
</dbReference>
<dbReference type="Pfam" id="PF13041">
    <property type="entry name" value="PPR_2"/>
    <property type="match status" value="2"/>
</dbReference>
<dbReference type="PANTHER" id="PTHR47926:SF465">
    <property type="entry name" value="PENTATRICOPEPTIDE REPEAT (PPR-LIKE) SUPERFAMILY PROTEIN"/>
    <property type="match status" value="1"/>
</dbReference>
<dbReference type="GO" id="GO:0009451">
    <property type="term" value="P:RNA modification"/>
    <property type="evidence" value="ECO:0007669"/>
    <property type="project" value="InterPro"/>
</dbReference>
<dbReference type="GO" id="GO:0003723">
    <property type="term" value="F:RNA binding"/>
    <property type="evidence" value="ECO:0007669"/>
    <property type="project" value="InterPro"/>
</dbReference>
<sequence>MNPPKFRKYPCVVQNFLNLASRGKLREAVDALPQLSRRGVLLNSKIIASLLRKIADAKSIKEGKLVHLHLKQTGSKHPNTFLANHLIEMYAKCGDHSRAREVFDKMRDRNLYSWNNMLSGYAKLGMAKAARKLFDKMPERDFVSWNTMVMAYVQIERFEEAVSCYVELRRSDCGYNGYSFAGVLTACVKLRALWLARQLHCQVLVIGFLSNLILSSSVVDAYAKCGEMGDGRRLFDAMEWRDVLAWTTLLSGYAKLGDMKSAREVFHAMPERNSVSWTALISGYAHNERGWQALDLFKEMIKLDIEPDQFTYSSCLFACASTISPQRGMQLHSHLITAGIRPNVVVVSSLIDMYSKCGSLDVAKRVFNTTHNKQHVVLWNTLISALANHGCGSQGLKIFADMVRLGVRPDSVTFLALLNACSHSGLMQEGLALFASMKADYGIAPNQEHYACLIDLLGRSGCFDELMDQLKRMPFKPEDCVWNALIGVCRIHGNVEMSRVVMRHLVEVDPRSPAAYLMLSAVYAALGRWECAKEVRDLMRARRIEKDQAVSWLEVDRRLQLDAKPDSSQRVGRNTNTTTVLELLADGSRLHSVER</sequence>
<evidence type="ECO:0000256" key="1">
    <source>
        <dbReference type="ARBA" id="ARBA00022737"/>
    </source>
</evidence>
<feature type="repeat" description="PPR" evidence="2">
    <location>
        <begin position="375"/>
        <end position="409"/>
    </location>
</feature>
<dbReference type="NCBIfam" id="TIGR00756">
    <property type="entry name" value="PPR"/>
    <property type="match status" value="7"/>
</dbReference>
<dbReference type="Pfam" id="PF20431">
    <property type="entry name" value="E_motif"/>
    <property type="match status" value="1"/>
</dbReference>
<name>A0A678WDF0_SALMI</name>
<dbReference type="EMBL" id="MH004756">
    <property type="protein sequence ID" value="AYM00756.1"/>
    <property type="molecule type" value="mRNA"/>
</dbReference>
<reference evidence="3" key="1">
    <citation type="journal article" date="2018" name="Molecules">
        <title>The Pentatricopeptide Repeat Gene Family in Salvia miltiorrhiza: Genome-Wide Characterization and Expression Analysis.</title>
        <authorList>
            <person name="Li H."/>
            <person name="Li C."/>
            <person name="Deng Y."/>
            <person name="Jiang X."/>
            <person name="Lu S."/>
        </authorList>
    </citation>
    <scope>NUCLEOTIDE SEQUENCE</scope>
</reference>
<dbReference type="FunFam" id="1.25.40.10:FF:000442">
    <property type="entry name" value="Pentatricopeptide repeat-containing protein At3g49710"/>
    <property type="match status" value="2"/>
</dbReference>
<dbReference type="PANTHER" id="PTHR47926">
    <property type="entry name" value="PENTATRICOPEPTIDE REPEAT-CONTAINING PROTEIN"/>
    <property type="match status" value="1"/>
</dbReference>
<dbReference type="InterPro" id="IPR046960">
    <property type="entry name" value="PPR_At4g14850-like_plant"/>
</dbReference>
<dbReference type="AlphaFoldDB" id="A0A678WDF0"/>
<dbReference type="Pfam" id="PF01535">
    <property type="entry name" value="PPR"/>
    <property type="match status" value="5"/>
</dbReference>
<protein>
    <submittedName>
        <fullName evidence="3">Pentatricopeptide repeat protein</fullName>
    </submittedName>
</protein>
<accession>A0A678WDF0</accession>
<reference evidence="3" key="2">
    <citation type="submission" date="2018-02" db="EMBL/GenBank/DDBJ databases">
        <authorList>
            <person name="Li H.Q."/>
            <person name="Lu S.F."/>
        </authorList>
    </citation>
    <scope>NUCLEOTIDE SEQUENCE</scope>
</reference>
<dbReference type="FunFam" id="1.25.40.10:FF:001093">
    <property type="entry name" value="Pentatricopeptide repeat-containing protein At2g34400"/>
    <property type="match status" value="1"/>
</dbReference>
<feature type="repeat" description="PPR" evidence="2">
    <location>
        <begin position="242"/>
        <end position="272"/>
    </location>
</feature>
<feature type="repeat" description="PPR" evidence="2">
    <location>
        <begin position="273"/>
        <end position="307"/>
    </location>
</feature>